<dbReference type="RefSeq" id="WP_263136025.1">
    <property type="nucleotide sequence ID" value="NZ_JAKNAP010000098.1"/>
</dbReference>
<dbReference type="Proteomes" id="UP001140973">
    <property type="component" value="Unassembled WGS sequence"/>
</dbReference>
<evidence type="ECO:0000313" key="1">
    <source>
        <dbReference type="EMBL" id="MDE1358872.1"/>
    </source>
</evidence>
<protein>
    <submittedName>
        <fullName evidence="1">Uncharacterized protein</fullName>
    </submittedName>
</protein>
<dbReference type="AlphaFoldDB" id="A0A9X4FHS0"/>
<name>A0A9X4FHS0_9VIBR</name>
<evidence type="ECO:0000313" key="2">
    <source>
        <dbReference type="Proteomes" id="UP001140973"/>
    </source>
</evidence>
<comment type="caution">
    <text evidence="1">The sequence shown here is derived from an EMBL/GenBank/DDBJ whole genome shotgun (WGS) entry which is preliminary data.</text>
</comment>
<dbReference type="EMBL" id="JAKNAP010000098">
    <property type="protein sequence ID" value="MDE1358872.1"/>
    <property type="molecule type" value="Genomic_DNA"/>
</dbReference>
<proteinExistence type="predicted"/>
<reference evidence="1" key="1">
    <citation type="submission" date="2022-02" db="EMBL/GenBank/DDBJ databases">
        <title>Emergence and expansion in Europe of a Vibrio aestuarianus clonal complex pathogenic for oysters.</title>
        <authorList>
            <person name="Mesnil A."/>
            <person name="Travers M.-A."/>
        </authorList>
    </citation>
    <scope>NUCLEOTIDE SEQUENCE</scope>
    <source>
        <strain evidence="1">151-ITT-15-cp-1</strain>
    </source>
</reference>
<gene>
    <name evidence="1" type="ORF">L9W73_16435</name>
</gene>
<sequence length="68" mass="7548">MTHVVTKITCTDCKKTFSGVLHELFDVSSSYGAECPKCNGMTFFYGVSEFVDTEIPEDAVEVKYVAKL</sequence>
<organism evidence="1 2">
    <name type="scientific">Vibrio aestuarianus</name>
    <dbReference type="NCBI Taxonomy" id="28171"/>
    <lineage>
        <taxon>Bacteria</taxon>
        <taxon>Pseudomonadati</taxon>
        <taxon>Pseudomonadota</taxon>
        <taxon>Gammaproteobacteria</taxon>
        <taxon>Vibrionales</taxon>
        <taxon>Vibrionaceae</taxon>
        <taxon>Vibrio</taxon>
    </lineage>
</organism>
<accession>A0A9X4FHS0</accession>